<feature type="compositionally biased region" description="Polar residues" evidence="1">
    <location>
        <begin position="20"/>
        <end position="33"/>
    </location>
</feature>
<accession>A0A871RA75</accession>
<evidence type="ECO:0008006" key="4">
    <source>
        <dbReference type="Google" id="ProtNLM"/>
    </source>
</evidence>
<dbReference type="GeneID" id="64575583"/>
<dbReference type="Proteomes" id="UP000663131">
    <property type="component" value="Chromosome 6"/>
</dbReference>
<evidence type="ECO:0000256" key="1">
    <source>
        <dbReference type="SAM" id="MobiDB-lite"/>
    </source>
</evidence>
<dbReference type="EMBL" id="CP063134">
    <property type="protein sequence ID" value="QOU19511.1"/>
    <property type="molecule type" value="Genomic_DNA"/>
</dbReference>
<reference evidence="2" key="1">
    <citation type="submission" date="2020-10" db="EMBL/GenBank/DDBJ databases">
        <authorList>
            <person name="Palmer J.M."/>
        </authorList>
    </citation>
    <scope>NUCLEOTIDE SEQUENCE</scope>
    <source>
        <strain evidence="2">UCD 2041</strain>
    </source>
</reference>
<organism evidence="2 3">
    <name type="scientific">Dekkera bruxellensis</name>
    <name type="common">Brettanomyces custersii</name>
    <dbReference type="NCBI Taxonomy" id="5007"/>
    <lineage>
        <taxon>Eukaryota</taxon>
        <taxon>Fungi</taxon>
        <taxon>Dikarya</taxon>
        <taxon>Ascomycota</taxon>
        <taxon>Saccharomycotina</taxon>
        <taxon>Pichiomycetes</taxon>
        <taxon>Pichiales</taxon>
        <taxon>Pichiaceae</taxon>
        <taxon>Brettanomyces</taxon>
    </lineage>
</organism>
<dbReference type="AlphaFoldDB" id="A0A871RA75"/>
<sequence length="273" mass="31582">MSQKVIAHKREPTGSLLKQRISSISSDTIGQTTDENKKARVLEKKDDSIKKKQSPEDRSKSRRKALRDFYKLRDQQQRMLNDNVENTSKEKPQTNGKERVSEEHLKSLELTPETFDEYVSKVDFVQLLLKEDEILEELGNNQSETKSIVYNNYYELIKINDILMSMKEKSNNAIRSSGGKPVKESLLNVKKNLQILEQLDKDVFGSIDESLRKKKNDIEKAQAICHGINRLMLSDLISKDLVQRIDDVLPRLKNESLILQLNELKERGNVRDK</sequence>
<gene>
    <name evidence="2" type="ORF">BRETT_003660</name>
</gene>
<evidence type="ECO:0000313" key="3">
    <source>
        <dbReference type="Proteomes" id="UP000663131"/>
    </source>
</evidence>
<proteinExistence type="predicted"/>
<evidence type="ECO:0000313" key="2">
    <source>
        <dbReference type="EMBL" id="QOU19511.1"/>
    </source>
</evidence>
<dbReference type="KEGG" id="bbrx:BRETT_003660"/>
<dbReference type="RefSeq" id="XP_041136004.1">
    <property type="nucleotide sequence ID" value="XM_041282165.1"/>
</dbReference>
<dbReference type="OrthoDB" id="203678at2759"/>
<feature type="region of interest" description="Disordered" evidence="1">
    <location>
        <begin position="79"/>
        <end position="101"/>
    </location>
</feature>
<dbReference type="Pfam" id="PF08700">
    <property type="entry name" value="VPS51_Exo84_N"/>
    <property type="match status" value="1"/>
</dbReference>
<name>A0A871RA75_DEKBR</name>
<feature type="compositionally biased region" description="Basic and acidic residues" evidence="1">
    <location>
        <begin position="87"/>
        <end position="101"/>
    </location>
</feature>
<feature type="region of interest" description="Disordered" evidence="1">
    <location>
        <begin position="1"/>
        <end position="64"/>
    </location>
</feature>
<protein>
    <recommendedName>
        <fullName evidence="4">Vacuolar protein sorting-associated protein 51 homolog</fullName>
    </recommendedName>
</protein>
<reference evidence="2" key="2">
    <citation type="journal article" name="BMC Genomics">
        <title>New genome assemblies reveal patterns of domestication and adaptation across Brettanomyces (Dekkera) species.</title>
        <authorList>
            <person name="Roach M.J."/>
            <person name="Borneman A.R."/>
        </authorList>
    </citation>
    <scope>NUCLEOTIDE SEQUENCE</scope>
    <source>
        <strain evidence="2">UCD 2041</strain>
    </source>
</reference>
<feature type="compositionally biased region" description="Basic and acidic residues" evidence="1">
    <location>
        <begin position="34"/>
        <end position="59"/>
    </location>
</feature>